<reference evidence="2" key="2">
    <citation type="submission" date="2023-02" db="EMBL/GenBank/DDBJ databases">
        <authorList>
            <person name="Swenson N.G."/>
            <person name="Wegrzyn J.L."/>
            <person name="Mcevoy S.L."/>
        </authorList>
    </citation>
    <scope>NUCLEOTIDE SEQUENCE</scope>
    <source>
        <strain evidence="2">91603</strain>
        <tissue evidence="2">Leaf</tissue>
    </source>
</reference>
<keyword evidence="3" id="KW-1185">Reference proteome</keyword>
<dbReference type="Proteomes" id="UP001064489">
    <property type="component" value="Chromosome 4"/>
</dbReference>
<reference evidence="2" key="1">
    <citation type="journal article" date="2022" name="Plant J.">
        <title>Strategies of tolerance reflected in two North American maple genomes.</title>
        <authorList>
            <person name="McEvoy S.L."/>
            <person name="Sezen U.U."/>
            <person name="Trouern-Trend A."/>
            <person name="McMahon S.M."/>
            <person name="Schaberg P.G."/>
            <person name="Yang J."/>
            <person name="Wegrzyn J.L."/>
            <person name="Swenson N.G."/>
        </authorList>
    </citation>
    <scope>NUCLEOTIDE SEQUENCE</scope>
    <source>
        <strain evidence="2">91603</strain>
    </source>
</reference>
<evidence type="ECO:0000313" key="2">
    <source>
        <dbReference type="EMBL" id="KAI9182077.1"/>
    </source>
</evidence>
<dbReference type="EMBL" id="JAJSOW010000101">
    <property type="protein sequence ID" value="KAI9182077.1"/>
    <property type="molecule type" value="Genomic_DNA"/>
</dbReference>
<feature type="region of interest" description="Disordered" evidence="1">
    <location>
        <begin position="76"/>
        <end position="112"/>
    </location>
</feature>
<sequence length="224" mass="24059">MFVTSGMVLCSMNGTLFHCISHYLLLTWDFVFNITASFLGKTVEIGKCTRDLICLKDIWNSVMMETLGFPTVVGPSDREGSYSGPSDRDGAYSGANDTEGSDQEGGSRSPVRHQPVKIYPLQQLAHPPSISLSLLLRLLLLSSISLSLLCRSLSPTTTVFPDPRVMGHLGGRGRGGGGGYGGSAKEPQEASAWNDGVGLGLDFLRWVWFGLNVEDDVVADGDVS</sequence>
<gene>
    <name evidence="2" type="ORF">LWI28_021824</name>
</gene>
<evidence type="ECO:0000313" key="3">
    <source>
        <dbReference type="Proteomes" id="UP001064489"/>
    </source>
</evidence>
<evidence type="ECO:0000256" key="1">
    <source>
        <dbReference type="SAM" id="MobiDB-lite"/>
    </source>
</evidence>
<accession>A0AAD5NVT1</accession>
<organism evidence="2 3">
    <name type="scientific">Acer negundo</name>
    <name type="common">Box elder</name>
    <dbReference type="NCBI Taxonomy" id="4023"/>
    <lineage>
        <taxon>Eukaryota</taxon>
        <taxon>Viridiplantae</taxon>
        <taxon>Streptophyta</taxon>
        <taxon>Embryophyta</taxon>
        <taxon>Tracheophyta</taxon>
        <taxon>Spermatophyta</taxon>
        <taxon>Magnoliopsida</taxon>
        <taxon>eudicotyledons</taxon>
        <taxon>Gunneridae</taxon>
        <taxon>Pentapetalae</taxon>
        <taxon>rosids</taxon>
        <taxon>malvids</taxon>
        <taxon>Sapindales</taxon>
        <taxon>Sapindaceae</taxon>
        <taxon>Hippocastanoideae</taxon>
        <taxon>Acereae</taxon>
        <taxon>Acer</taxon>
    </lineage>
</organism>
<dbReference type="AlphaFoldDB" id="A0AAD5NVT1"/>
<protein>
    <submittedName>
        <fullName evidence="2">Uncharacterized protein</fullName>
    </submittedName>
</protein>
<feature type="compositionally biased region" description="Basic and acidic residues" evidence="1">
    <location>
        <begin position="76"/>
        <end position="90"/>
    </location>
</feature>
<proteinExistence type="predicted"/>
<comment type="caution">
    <text evidence="2">The sequence shown here is derived from an EMBL/GenBank/DDBJ whole genome shotgun (WGS) entry which is preliminary data.</text>
</comment>
<name>A0AAD5NVT1_ACENE</name>